<keyword evidence="6" id="KW-1185">Reference proteome</keyword>
<keyword evidence="3" id="KW-0167">Capsid protein</keyword>
<evidence type="ECO:0000256" key="1">
    <source>
        <dbReference type="SAM" id="Phobius"/>
    </source>
</evidence>
<dbReference type="RefSeq" id="WP_026823655.1">
    <property type="nucleotide sequence ID" value="NZ_CP038613.1"/>
</dbReference>
<dbReference type="SUPFAM" id="SSF57987">
    <property type="entry name" value="Inovirus (filamentous phage) major coat protein"/>
    <property type="match status" value="1"/>
</dbReference>
<dbReference type="KEGG" id="ans:ArsFIN_21680"/>
<keyword evidence="1" id="KW-0812">Transmembrane</keyword>
<protein>
    <submittedName>
        <fullName evidence="4">Capsid protein</fullName>
    </submittedName>
    <submittedName>
        <fullName evidence="3">Phage major coat protein, Gp8</fullName>
    </submittedName>
</protein>
<evidence type="ECO:0000313" key="5">
    <source>
        <dbReference type="Proteomes" id="UP000295134"/>
    </source>
</evidence>
<dbReference type="PIRSF" id="PIRSF004117">
    <property type="entry name" value="Phage_coat_B"/>
    <property type="match status" value="1"/>
</dbReference>
<accession>A0A4P7KY40</accession>
<keyword evidence="2" id="KW-0732">Signal</keyword>
<dbReference type="Proteomes" id="UP001177592">
    <property type="component" value="Chromosome"/>
</dbReference>
<dbReference type="Pfam" id="PF19199">
    <property type="entry name" value="Phage_coatGP8"/>
    <property type="match status" value="1"/>
</dbReference>
<dbReference type="GeneID" id="96877253"/>
<dbReference type="EMBL" id="CP038613">
    <property type="protein sequence ID" value="QBY43600.1"/>
    <property type="molecule type" value="Genomic_DNA"/>
</dbReference>
<dbReference type="EMBL" id="CP123523">
    <property type="protein sequence ID" value="WGM07605.1"/>
    <property type="molecule type" value="Genomic_DNA"/>
</dbReference>
<evidence type="ECO:0000313" key="6">
    <source>
        <dbReference type="Proteomes" id="UP001177592"/>
    </source>
</evidence>
<dbReference type="Proteomes" id="UP000295134">
    <property type="component" value="Chromosome"/>
</dbReference>
<feature type="transmembrane region" description="Helical" evidence="1">
    <location>
        <begin position="57"/>
        <end position="75"/>
    </location>
</feature>
<proteinExistence type="predicted"/>
<dbReference type="InterPro" id="IPR008020">
    <property type="entry name" value="G8P"/>
</dbReference>
<dbReference type="AlphaFoldDB" id="A0A4P7KY40"/>
<keyword evidence="1" id="KW-0472">Membrane</keyword>
<keyword evidence="1" id="KW-1133">Transmembrane helix</keyword>
<reference evidence="3 5" key="1">
    <citation type="submission" date="2019-03" db="EMBL/GenBank/DDBJ databases">
        <title>Long-read sequencing reveals hyperdense prophage content in a complex bacterial symbiont genome.</title>
        <authorList>
            <person name="Frost C.L."/>
            <person name="Siozios S."/>
            <person name="Nadal-Jimenez P."/>
            <person name="Brockhurst M.A."/>
            <person name="King K.C."/>
            <person name="Darby A.C."/>
            <person name="Hurst G.D.D."/>
        </authorList>
    </citation>
    <scope>NUCLEOTIDE SEQUENCE [LARGE SCALE GENOMIC DNA]</scope>
    <source>
        <strain evidence="3 5">FIN</strain>
    </source>
</reference>
<feature type="chain" id="PRO_5044607046" evidence="2">
    <location>
        <begin position="30"/>
        <end position="83"/>
    </location>
</feature>
<keyword evidence="3" id="KW-0946">Virion</keyword>
<dbReference type="InterPro" id="IPR023390">
    <property type="entry name" value="Phage_M13_G8P_capsid_dom_sf"/>
</dbReference>
<dbReference type="Gene3D" id="1.20.5.80">
    <property type="match status" value="1"/>
</dbReference>
<evidence type="ECO:0000313" key="3">
    <source>
        <dbReference type="EMBL" id="QBY43600.1"/>
    </source>
</evidence>
<evidence type="ECO:0000256" key="2">
    <source>
        <dbReference type="SAM" id="SignalP"/>
    </source>
</evidence>
<feature type="signal peptide" evidence="2">
    <location>
        <begin position="1"/>
        <end position="29"/>
    </location>
</feature>
<evidence type="ECO:0000313" key="4">
    <source>
        <dbReference type="EMBL" id="WGM07605.1"/>
    </source>
</evidence>
<reference evidence="4" key="2">
    <citation type="submission" date="2023-04" db="EMBL/GenBank/DDBJ databases">
        <title>Genome dynamics across the evolutionary transition to endosymbiosis.</title>
        <authorList>
            <person name="Siozios S."/>
            <person name="Nadal-Jimenez P."/>
            <person name="Azagi T."/>
            <person name="Sprong H."/>
            <person name="Frost C.L."/>
            <person name="Parratt S.R."/>
            <person name="Taylor G."/>
            <person name="Brettell L."/>
            <person name="Lew K.C."/>
            <person name="Croft L."/>
            <person name="King K.C."/>
            <person name="Brockhurst M.A."/>
            <person name="Hypsa V."/>
            <person name="Novakova E."/>
            <person name="Darby A.C."/>
            <person name="Hurst G.D.D."/>
        </authorList>
    </citation>
    <scope>NUCLEOTIDE SEQUENCE</scope>
    <source>
        <strain evidence="4">ANv_CAN</strain>
    </source>
</reference>
<gene>
    <name evidence="3" type="ORF">ArsFIN_21680</name>
    <name evidence="4" type="ORF">QE258_10400</name>
</gene>
<organism evidence="3 5">
    <name type="scientific">Arsenophonus nasoniae</name>
    <name type="common">son-killer infecting Nasonia vitripennis</name>
    <dbReference type="NCBI Taxonomy" id="638"/>
    <lineage>
        <taxon>Bacteria</taxon>
        <taxon>Pseudomonadati</taxon>
        <taxon>Pseudomonadota</taxon>
        <taxon>Gammaproteobacteria</taxon>
        <taxon>Enterobacterales</taxon>
        <taxon>Morganellaceae</taxon>
        <taxon>Arsenophonus</taxon>
    </lineage>
</organism>
<sequence>MKFLSNVKEFILNKYLAVSLFLFSGMALAEGGAATTPDYAGQAMDSLLTQANTLIGKVWPVVVAVVGAGLAIRLFKKFSSKAV</sequence>
<name>A0A4P7KY40_9GAMM</name>